<evidence type="ECO:0000313" key="1">
    <source>
        <dbReference type="EMBL" id="JAD42213.1"/>
    </source>
</evidence>
<dbReference type="EMBL" id="GBRH01255682">
    <property type="protein sequence ID" value="JAD42213.1"/>
    <property type="molecule type" value="Transcribed_RNA"/>
</dbReference>
<protein>
    <submittedName>
        <fullName evidence="1">Uncharacterized protein</fullName>
    </submittedName>
</protein>
<sequence>MTVCQREIKNYRKTLILHQVQVKIKIVKLKKNVSGSQLT</sequence>
<organism evidence="1">
    <name type="scientific">Arundo donax</name>
    <name type="common">Giant reed</name>
    <name type="synonym">Donax arundinaceus</name>
    <dbReference type="NCBI Taxonomy" id="35708"/>
    <lineage>
        <taxon>Eukaryota</taxon>
        <taxon>Viridiplantae</taxon>
        <taxon>Streptophyta</taxon>
        <taxon>Embryophyta</taxon>
        <taxon>Tracheophyta</taxon>
        <taxon>Spermatophyta</taxon>
        <taxon>Magnoliopsida</taxon>
        <taxon>Liliopsida</taxon>
        <taxon>Poales</taxon>
        <taxon>Poaceae</taxon>
        <taxon>PACMAD clade</taxon>
        <taxon>Arundinoideae</taxon>
        <taxon>Arundineae</taxon>
        <taxon>Arundo</taxon>
    </lineage>
</organism>
<reference evidence="1" key="1">
    <citation type="submission" date="2014-09" db="EMBL/GenBank/DDBJ databases">
        <authorList>
            <person name="Magalhaes I.L.F."/>
            <person name="Oliveira U."/>
            <person name="Santos F.R."/>
            <person name="Vidigal T.H.D.A."/>
            <person name="Brescovit A.D."/>
            <person name="Santos A.J."/>
        </authorList>
    </citation>
    <scope>NUCLEOTIDE SEQUENCE</scope>
    <source>
        <tissue evidence="1">Shoot tissue taken approximately 20 cm above the soil surface</tissue>
    </source>
</reference>
<accession>A0A0A8ZWW8</accession>
<reference evidence="1" key="2">
    <citation type="journal article" date="2015" name="Data Brief">
        <title>Shoot transcriptome of the giant reed, Arundo donax.</title>
        <authorList>
            <person name="Barrero R.A."/>
            <person name="Guerrero F.D."/>
            <person name="Moolhuijzen P."/>
            <person name="Goolsby J.A."/>
            <person name="Tidwell J."/>
            <person name="Bellgard S.E."/>
            <person name="Bellgard M.I."/>
        </authorList>
    </citation>
    <scope>NUCLEOTIDE SEQUENCE</scope>
    <source>
        <tissue evidence="1">Shoot tissue taken approximately 20 cm above the soil surface</tissue>
    </source>
</reference>
<name>A0A0A8ZWW8_ARUDO</name>
<dbReference type="AlphaFoldDB" id="A0A0A8ZWW8"/>
<proteinExistence type="predicted"/>